<keyword evidence="4" id="KW-1185">Reference proteome</keyword>
<accession>A0A941I449</accession>
<reference evidence="3" key="1">
    <citation type="submission" date="2021-04" db="EMBL/GenBank/DDBJ databases">
        <title>novel species isolated from subtropical streams in China.</title>
        <authorList>
            <person name="Lu H."/>
        </authorList>
    </citation>
    <scope>NUCLEOTIDE SEQUENCE</scope>
    <source>
        <strain evidence="3">LFS511W</strain>
    </source>
</reference>
<proteinExistence type="predicted"/>
<evidence type="ECO:0000313" key="4">
    <source>
        <dbReference type="Proteomes" id="UP000680067"/>
    </source>
</evidence>
<comment type="subcellular location">
    <subcellularLocation>
        <location evidence="1">Cell outer membrane</location>
    </subcellularLocation>
</comment>
<dbReference type="Pfam" id="PF03922">
    <property type="entry name" value="OmpW"/>
    <property type="match status" value="1"/>
</dbReference>
<comment type="caution">
    <text evidence="3">The sequence shown here is derived from an EMBL/GenBank/DDBJ whole genome shotgun (WGS) entry which is preliminary data.</text>
</comment>
<dbReference type="SUPFAM" id="SSF56925">
    <property type="entry name" value="OMPA-like"/>
    <property type="match status" value="1"/>
</dbReference>
<evidence type="ECO:0000256" key="2">
    <source>
        <dbReference type="SAM" id="SignalP"/>
    </source>
</evidence>
<dbReference type="GO" id="GO:0009279">
    <property type="term" value="C:cell outer membrane"/>
    <property type="evidence" value="ECO:0007669"/>
    <property type="project" value="UniProtKB-SubCell"/>
</dbReference>
<dbReference type="PANTHER" id="PTHR36920:SF1">
    <property type="entry name" value="OUTER MEMBRANE PROTEIN W"/>
    <property type="match status" value="1"/>
</dbReference>
<dbReference type="Proteomes" id="UP000680067">
    <property type="component" value="Unassembled WGS sequence"/>
</dbReference>
<sequence>MKVLKIAAAVALTLAAGSSFAEDLGITVRAGVIGIALHPESPDFKSNGPEFLTPQPAGITVGNAKTLLFGVTKRLTDHWDIDFVAGIPPEHEVFGRGKLAPYGVLAKVKQRAPTVFANYNFGSPSDNLRPFVGAGVNYTQFFDANSTPANDLATGGPTKINLTSSWGLAAQIGVNYKLTEKWRLCASVAAAKVKTDLRATTGSIDRTTTIDFKPIVVTVGVGYAF</sequence>
<name>A0A941I449_9BURK</name>
<feature type="signal peptide" evidence="2">
    <location>
        <begin position="1"/>
        <end position="21"/>
    </location>
</feature>
<evidence type="ECO:0000256" key="1">
    <source>
        <dbReference type="ARBA" id="ARBA00004442"/>
    </source>
</evidence>
<dbReference type="GO" id="GO:0055085">
    <property type="term" value="P:transmembrane transport"/>
    <property type="evidence" value="ECO:0007669"/>
    <property type="project" value="TreeGrafter"/>
</dbReference>
<evidence type="ECO:0000313" key="3">
    <source>
        <dbReference type="EMBL" id="MBR7781272.1"/>
    </source>
</evidence>
<gene>
    <name evidence="3" type="ORF">KDM89_03875</name>
</gene>
<dbReference type="RefSeq" id="WP_212686642.1">
    <property type="nucleotide sequence ID" value="NZ_CAXBSD010000247.1"/>
</dbReference>
<protein>
    <submittedName>
        <fullName evidence="3">Outer membrane beta-barrel protein</fullName>
    </submittedName>
</protein>
<feature type="chain" id="PRO_5037765101" evidence="2">
    <location>
        <begin position="22"/>
        <end position="225"/>
    </location>
</feature>
<dbReference type="EMBL" id="JAGSPN010000002">
    <property type="protein sequence ID" value="MBR7781272.1"/>
    <property type="molecule type" value="Genomic_DNA"/>
</dbReference>
<keyword evidence="2" id="KW-0732">Signal</keyword>
<dbReference type="AlphaFoldDB" id="A0A941I449"/>
<organism evidence="3 4">
    <name type="scientific">Undibacterium luofuense</name>
    <dbReference type="NCBI Taxonomy" id="2828733"/>
    <lineage>
        <taxon>Bacteria</taxon>
        <taxon>Pseudomonadati</taxon>
        <taxon>Pseudomonadota</taxon>
        <taxon>Betaproteobacteria</taxon>
        <taxon>Burkholderiales</taxon>
        <taxon>Oxalobacteraceae</taxon>
        <taxon>Undibacterium</taxon>
    </lineage>
</organism>
<dbReference type="Gene3D" id="2.40.160.20">
    <property type="match status" value="1"/>
</dbReference>
<dbReference type="PANTHER" id="PTHR36920">
    <property type="match status" value="1"/>
</dbReference>
<dbReference type="InterPro" id="IPR011250">
    <property type="entry name" value="OMP/PagP_B-barrel"/>
</dbReference>
<dbReference type="InterPro" id="IPR005618">
    <property type="entry name" value="OMPW"/>
</dbReference>